<protein>
    <submittedName>
        <fullName evidence="3">Adenylosuccinate lyase</fullName>
        <ecNumber evidence="3">4.3.2.2</ecNumber>
    </submittedName>
</protein>
<dbReference type="OrthoDB" id="9768878at2"/>
<dbReference type="InterPro" id="IPR019468">
    <property type="entry name" value="AdenyloSucc_lyase_C"/>
</dbReference>
<keyword evidence="1 3" id="KW-0456">Lyase</keyword>
<dbReference type="GO" id="GO:0004018">
    <property type="term" value="F:N6-(1,2-dicarboxyethyl)AMP AMP-lyase (fumarate-forming) activity"/>
    <property type="evidence" value="ECO:0007669"/>
    <property type="project" value="TreeGrafter"/>
</dbReference>
<dbReference type="PANTHER" id="PTHR43172:SF1">
    <property type="entry name" value="ADENYLOSUCCINATE LYASE"/>
    <property type="match status" value="1"/>
</dbReference>
<reference evidence="3 4" key="1">
    <citation type="journal article" date="2014" name="BMC Genomics">
        <title>The genome of the intracellular bacterium of the coastal bivalve, Solemya velum: a blueprint for thriving in and out of symbiosis.</title>
        <authorList>
            <person name="Dmytrenko O."/>
            <person name="Russell S.L."/>
            <person name="Loo W.T."/>
            <person name="Fontanez K.M."/>
            <person name="Liao L."/>
            <person name="Roeselers G."/>
            <person name="Sharma R."/>
            <person name="Stewart F.J."/>
            <person name="Newton I.L."/>
            <person name="Woyke T."/>
            <person name="Wu D."/>
            <person name="Lang J.M."/>
            <person name="Eisen J.A."/>
            <person name="Cavanaugh C.M."/>
        </authorList>
    </citation>
    <scope>NUCLEOTIDE SEQUENCE [LARGE SCALE GENOMIC DNA]</scope>
    <source>
        <strain evidence="3 4">WH</strain>
    </source>
</reference>
<dbReference type="EMBL" id="JRAA01000001">
    <property type="protein sequence ID" value="KHF26611.1"/>
    <property type="molecule type" value="Genomic_DNA"/>
</dbReference>
<name>A0A0B0HGK7_SOVGS</name>
<dbReference type="PRINTS" id="PR00145">
    <property type="entry name" value="ARGSUCLYASE"/>
</dbReference>
<dbReference type="CDD" id="cd01597">
    <property type="entry name" value="pCLME"/>
    <property type="match status" value="1"/>
</dbReference>
<sequence>MEQIRDSQFFGDSFGTNESRAIFSDLARFQRWLDVEVALANSQAVLNIIPKSAATEIEQSARLENFDLEYLKRELALSGHSLIPLLKAFQAVCEPEASKYIHYGATTQDIQDTAQSIEILSASNLIERELTEICLILQQLAENNKSIVMVGRTHAQAALPTTLGLKFATWLDETARNLVRLQTNRDTVCVAQLFGGVGTMSAFEGKGMQLLEVFSDQLELQAPSTAWHTSRDRVVEFISTMGLISGGLAHIANEILQLAKTEIGELQEPYKETAIGSSTMPHKVNPEASEQVITLAHLVKSNASLAFDSLVNEHERDYRTLRLEWVTLPDSVIYTTAALKLMKSILSGLRIKYERIAENVSREAQSICSEALMFALSDELGKSVAFDVVREAYAQEKMSNEELVDHIMASPHARDKALDKGALLASLNPDNYIGEAEKIVDSVLENTASINNR</sequence>
<dbReference type="InterPro" id="IPR000362">
    <property type="entry name" value="Fumarate_lyase_fam"/>
</dbReference>
<dbReference type="STRING" id="2340.JV46_12230"/>
<dbReference type="InterPro" id="IPR008948">
    <property type="entry name" value="L-Aspartase-like"/>
</dbReference>
<dbReference type="FunFam" id="1.20.200.10:FF:000014">
    <property type="entry name" value="3-carboxy-cis,cis-muconate cycloisomerase"/>
    <property type="match status" value="1"/>
</dbReference>
<dbReference type="InterPro" id="IPR024083">
    <property type="entry name" value="Fumarase/histidase_N"/>
</dbReference>
<evidence type="ECO:0000259" key="2">
    <source>
        <dbReference type="SMART" id="SM00998"/>
    </source>
</evidence>
<dbReference type="eggNOG" id="COG0015">
    <property type="taxonomic scope" value="Bacteria"/>
</dbReference>
<organism evidence="3 4">
    <name type="scientific">Solemya velum gill symbiont</name>
    <dbReference type="NCBI Taxonomy" id="2340"/>
    <lineage>
        <taxon>Bacteria</taxon>
        <taxon>Pseudomonadati</taxon>
        <taxon>Pseudomonadota</taxon>
        <taxon>Gammaproteobacteria</taxon>
        <taxon>sulfur-oxidizing symbionts</taxon>
    </lineage>
</organism>
<evidence type="ECO:0000256" key="1">
    <source>
        <dbReference type="ARBA" id="ARBA00023239"/>
    </source>
</evidence>
<dbReference type="Pfam" id="PF00206">
    <property type="entry name" value="Lyase_1"/>
    <property type="match status" value="1"/>
</dbReference>
<proteinExistence type="predicted"/>
<dbReference type="Gene3D" id="1.20.200.10">
    <property type="entry name" value="Fumarase/aspartase (Central domain)"/>
    <property type="match status" value="1"/>
</dbReference>
<accession>A0A0B0HGK7</accession>
<dbReference type="InterPro" id="IPR020557">
    <property type="entry name" value="Fumarate_lyase_CS"/>
</dbReference>
<dbReference type="GeneID" id="86991202"/>
<dbReference type="GO" id="GO:0044208">
    <property type="term" value="P:'de novo' AMP biosynthetic process"/>
    <property type="evidence" value="ECO:0007669"/>
    <property type="project" value="TreeGrafter"/>
</dbReference>
<dbReference type="Gene3D" id="1.10.275.10">
    <property type="entry name" value="Fumarase/aspartase (N-terminal domain)"/>
    <property type="match status" value="1"/>
</dbReference>
<dbReference type="SUPFAM" id="SSF48557">
    <property type="entry name" value="L-aspartase-like"/>
    <property type="match status" value="1"/>
</dbReference>
<evidence type="ECO:0000313" key="3">
    <source>
        <dbReference type="EMBL" id="KHF26611.1"/>
    </source>
</evidence>
<dbReference type="PANTHER" id="PTHR43172">
    <property type="entry name" value="ADENYLOSUCCINATE LYASE"/>
    <property type="match status" value="1"/>
</dbReference>
<dbReference type="Proteomes" id="UP000030856">
    <property type="component" value="Unassembled WGS sequence"/>
</dbReference>
<dbReference type="PRINTS" id="PR00149">
    <property type="entry name" value="FUMRATELYASE"/>
</dbReference>
<dbReference type="AlphaFoldDB" id="A0A0B0HGK7"/>
<dbReference type="PATRIC" id="fig|2340.3.peg.1126"/>
<dbReference type="PROSITE" id="PS00163">
    <property type="entry name" value="FUMARATE_LYASES"/>
    <property type="match status" value="1"/>
</dbReference>
<keyword evidence="4" id="KW-1185">Reference proteome</keyword>
<evidence type="ECO:0000313" key="4">
    <source>
        <dbReference type="Proteomes" id="UP000030856"/>
    </source>
</evidence>
<dbReference type="SMART" id="SM00998">
    <property type="entry name" value="ADSL_C"/>
    <property type="match status" value="1"/>
</dbReference>
<dbReference type="RefSeq" id="WP_043116406.1">
    <property type="nucleotide sequence ID" value="NZ_JRAA01000001.1"/>
</dbReference>
<dbReference type="InterPro" id="IPR022761">
    <property type="entry name" value="Fumarate_lyase_N"/>
</dbReference>
<gene>
    <name evidence="3" type="ORF">JV46_12230</name>
</gene>
<feature type="domain" description="Adenylosuccinate lyase C-terminal" evidence="2">
    <location>
        <begin position="364"/>
        <end position="444"/>
    </location>
</feature>
<dbReference type="GO" id="GO:0005829">
    <property type="term" value="C:cytosol"/>
    <property type="evidence" value="ECO:0007669"/>
    <property type="project" value="TreeGrafter"/>
</dbReference>
<dbReference type="EC" id="4.3.2.2" evidence="3"/>
<dbReference type="GO" id="GO:0070626">
    <property type="term" value="F:(S)-2-(5-amino-1-(5-phospho-D-ribosyl)imidazole-4-carboxamido) succinate lyase (fumarate-forming) activity"/>
    <property type="evidence" value="ECO:0007669"/>
    <property type="project" value="TreeGrafter"/>
</dbReference>
<comment type="caution">
    <text evidence="3">The sequence shown here is derived from an EMBL/GenBank/DDBJ whole genome shotgun (WGS) entry which is preliminary data.</text>
</comment>
<dbReference type="Gene3D" id="1.10.40.30">
    <property type="entry name" value="Fumarase/aspartase (C-terminal domain)"/>
    <property type="match status" value="1"/>
</dbReference>